<dbReference type="PANTHER" id="PTHR43767:SF1">
    <property type="entry name" value="NONRIBOSOMAL PEPTIDE SYNTHASE PES1 (EUROFUNG)-RELATED"/>
    <property type="match status" value="1"/>
</dbReference>
<dbReference type="SUPFAM" id="SSF56801">
    <property type="entry name" value="Acetyl-CoA synthetase-like"/>
    <property type="match status" value="1"/>
</dbReference>
<dbReference type="GO" id="GO:0016874">
    <property type="term" value="F:ligase activity"/>
    <property type="evidence" value="ECO:0007669"/>
    <property type="project" value="UniProtKB-KW"/>
</dbReference>
<dbReference type="Pfam" id="PF00501">
    <property type="entry name" value="AMP-binding"/>
    <property type="match status" value="1"/>
</dbReference>
<dbReference type="Gene3D" id="3.40.50.12780">
    <property type="entry name" value="N-terminal domain of ligase-like"/>
    <property type="match status" value="1"/>
</dbReference>
<accession>A0ABQ4NA22</accession>
<dbReference type="InterPro" id="IPR025110">
    <property type="entry name" value="AMP-bd_C"/>
</dbReference>
<gene>
    <name evidence="3" type="ORF">PACILC2_36460</name>
</gene>
<comment type="caution">
    <text evidence="3">The sequence shown here is derived from an EMBL/GenBank/DDBJ whole genome shotgun (WGS) entry which is preliminary data.</text>
</comment>
<reference evidence="3 4" key="1">
    <citation type="submission" date="2021-04" db="EMBL/GenBank/DDBJ databases">
        <title>Draft genome sequence of Paenibacillus cisolokensis, LC2-13A.</title>
        <authorList>
            <person name="Uke A."/>
            <person name="Chhe C."/>
            <person name="Baramee S."/>
            <person name="Kosugi A."/>
        </authorList>
    </citation>
    <scope>NUCLEOTIDE SEQUENCE [LARGE SCALE GENOMIC DNA]</scope>
    <source>
        <strain evidence="3 4">LC2-13A</strain>
    </source>
</reference>
<dbReference type="InterPro" id="IPR000873">
    <property type="entry name" value="AMP-dep_synth/lig_dom"/>
</dbReference>
<keyword evidence="4" id="KW-1185">Reference proteome</keyword>
<evidence type="ECO:0000313" key="3">
    <source>
        <dbReference type="EMBL" id="GIQ65078.1"/>
    </source>
</evidence>
<organism evidence="3 4">
    <name type="scientific">Paenibacillus cisolokensis</name>
    <dbReference type="NCBI Taxonomy" id="1658519"/>
    <lineage>
        <taxon>Bacteria</taxon>
        <taxon>Bacillati</taxon>
        <taxon>Bacillota</taxon>
        <taxon>Bacilli</taxon>
        <taxon>Bacillales</taxon>
        <taxon>Paenibacillaceae</taxon>
        <taxon>Paenibacillus</taxon>
    </lineage>
</organism>
<dbReference type="PANTHER" id="PTHR43767">
    <property type="entry name" value="LONG-CHAIN-FATTY-ACID--COA LIGASE"/>
    <property type="match status" value="1"/>
</dbReference>
<dbReference type="InterPro" id="IPR020845">
    <property type="entry name" value="AMP-binding_CS"/>
</dbReference>
<name>A0ABQ4NA22_9BACL</name>
<protein>
    <submittedName>
        <fullName evidence="3">Long-chain-fatty-acid--CoA ligase</fullName>
    </submittedName>
</protein>
<evidence type="ECO:0000259" key="1">
    <source>
        <dbReference type="Pfam" id="PF00501"/>
    </source>
</evidence>
<dbReference type="InterPro" id="IPR050237">
    <property type="entry name" value="ATP-dep_AMP-bd_enzyme"/>
</dbReference>
<feature type="domain" description="AMP-binding enzyme C-terminal" evidence="2">
    <location>
        <begin position="420"/>
        <end position="495"/>
    </location>
</feature>
<evidence type="ECO:0000313" key="4">
    <source>
        <dbReference type="Proteomes" id="UP000680304"/>
    </source>
</evidence>
<evidence type="ECO:0000259" key="2">
    <source>
        <dbReference type="Pfam" id="PF13193"/>
    </source>
</evidence>
<dbReference type="PROSITE" id="PS00455">
    <property type="entry name" value="AMP_BINDING"/>
    <property type="match status" value="1"/>
</dbReference>
<keyword evidence="3" id="KW-0436">Ligase</keyword>
<dbReference type="InterPro" id="IPR042099">
    <property type="entry name" value="ANL_N_sf"/>
</dbReference>
<dbReference type="Proteomes" id="UP000680304">
    <property type="component" value="Unassembled WGS sequence"/>
</dbReference>
<proteinExistence type="predicted"/>
<dbReference type="InterPro" id="IPR045851">
    <property type="entry name" value="AMP-bd_C_sf"/>
</dbReference>
<dbReference type="EMBL" id="BOVJ01000119">
    <property type="protein sequence ID" value="GIQ65078.1"/>
    <property type="molecule type" value="Genomic_DNA"/>
</dbReference>
<dbReference type="Gene3D" id="3.30.300.30">
    <property type="match status" value="1"/>
</dbReference>
<dbReference type="Pfam" id="PF13193">
    <property type="entry name" value="AMP-binding_C"/>
    <property type="match status" value="1"/>
</dbReference>
<feature type="domain" description="AMP-dependent synthetase/ligase" evidence="1">
    <location>
        <begin position="11"/>
        <end position="369"/>
    </location>
</feature>
<dbReference type="RefSeq" id="WP_213529572.1">
    <property type="nucleotide sequence ID" value="NZ_BOVJ01000119.1"/>
</dbReference>
<sequence length="513" mass="56313">MKASNFGLLIDQAVRLHPDKAALISGEQTWTYAELNDRMNKAGNLFKSFGVKRGDRVAVFFGNDLRFIEIIFGIMRIGAIPVPVNVKLGDDHLAYIIRDCGADAIVFHASFEEKISRLYEAGLLKHYIGAGSTSLFPAHSYDELLADQPAGLAVAEVRAEDVCYLPYTSGSTGKPKGCMLTHGGQYWISEALRTVRKVSHEDRALIAVPLYHANAMVNIQMSLRAGASIVLLPGVDPKNILESVQTQGCTFMTGVPAMYQMILSYYKENPHYDLSSLRFILCGSSEVPLELVQELERNLRVDILESYGLTEGGPVVFSSSRGAHNRQGSPGHPLPGCRVRVVGEDGEDLPPGQVGELWVKSPGVAKGYWNLPEVNASRFTPDGWLKTGDLVRLDEEGYAYIAGRKDDMINIGGEKAYPKEIQNLLLKHPNIANVCVIAKAHPVKGQVPVAFVVPTEDSELSAKDVQDYFFQHGAAYAYPREVYFLDELPLTGTGKVDRTKLTSLLNENDANAN</sequence>